<dbReference type="AlphaFoldDB" id="A0A4D6GU88"/>
<protein>
    <submittedName>
        <fullName evidence="5">Sirohydrochlorin cobaltochelatase-like protein</fullName>
    </submittedName>
    <submittedName>
        <fullName evidence="6">Sirohydrochlorin ferrochelatase</fullName>
    </submittedName>
</protein>
<dbReference type="Proteomes" id="UP000323075">
    <property type="component" value="Unassembled WGS sequence"/>
</dbReference>
<dbReference type="GeneID" id="68694262"/>
<keyword evidence="3" id="KW-0456">Lyase</keyword>
<proteinExistence type="predicted"/>
<dbReference type="SUPFAM" id="SSF53800">
    <property type="entry name" value="Chelatase"/>
    <property type="match status" value="2"/>
</dbReference>
<dbReference type="Pfam" id="PF01903">
    <property type="entry name" value="CbiX"/>
    <property type="match status" value="1"/>
</dbReference>
<name>A0A4D6GU88_HALS9</name>
<dbReference type="GO" id="GO:0046872">
    <property type="term" value="F:metal ion binding"/>
    <property type="evidence" value="ECO:0007669"/>
    <property type="project" value="UniProtKB-KW"/>
</dbReference>
<reference evidence="6 8" key="2">
    <citation type="submission" date="2019-07" db="EMBL/GenBank/DDBJ databases">
        <title>Genomic Encyclopedia of Archaeal and Bacterial Type Strains, Phase II (KMG-II): from individual species to whole genera.</title>
        <authorList>
            <person name="Goeker M."/>
        </authorList>
    </citation>
    <scope>NUCLEOTIDE SEQUENCE [LARGE SCALE GENOMIC DNA]</scope>
    <source>
        <strain evidence="6 8">DSM 3754</strain>
    </source>
</reference>
<organism evidence="5 7">
    <name type="scientific">Halobacterium salinarum (strain ATCC 33171 / DSM 3754 / JCM 8978 / NBRC 102687 / NCIMB 764 / 91-R6)</name>
    <dbReference type="NCBI Taxonomy" id="2597657"/>
    <lineage>
        <taxon>Archaea</taxon>
        <taxon>Methanobacteriati</taxon>
        <taxon>Methanobacteriota</taxon>
        <taxon>Stenosarchaea group</taxon>
        <taxon>Halobacteria</taxon>
        <taxon>Halobacteriales</taxon>
        <taxon>Halobacteriaceae</taxon>
        <taxon>Halobacterium</taxon>
    </lineage>
</organism>
<evidence type="ECO:0000313" key="5">
    <source>
        <dbReference type="EMBL" id="QCC45309.1"/>
    </source>
</evidence>
<evidence type="ECO:0000256" key="2">
    <source>
        <dbReference type="ARBA" id="ARBA00022723"/>
    </source>
</evidence>
<reference evidence="5" key="3">
    <citation type="journal article" name="MicrobiologyOpen">
        <title>Whole-genome comparison between the type strain of Halobacterium salinarum (DSM 3754(T)) and the laboratory strains R1 and NRC-1.</title>
        <authorList>
            <person name="Pfeiffer F."/>
            <person name="Losensky G."/>
            <person name="Marchfelder A."/>
            <person name="Habermann B."/>
            <person name="Dyall-Smith M."/>
        </authorList>
    </citation>
    <scope>NUCLEOTIDE SEQUENCE</scope>
    <source>
        <strain evidence="5">91-R6</strain>
    </source>
</reference>
<dbReference type="EMBL" id="VRYN01000001">
    <property type="protein sequence ID" value="TYO81578.1"/>
    <property type="molecule type" value="Genomic_DNA"/>
</dbReference>
<evidence type="ECO:0000313" key="7">
    <source>
        <dbReference type="Proteomes" id="UP000296216"/>
    </source>
</evidence>
<keyword evidence="4" id="KW-0170">Cobalt</keyword>
<evidence type="ECO:0000256" key="1">
    <source>
        <dbReference type="ARBA" id="ARBA00022573"/>
    </source>
</evidence>
<dbReference type="GO" id="GO:0016829">
    <property type="term" value="F:lyase activity"/>
    <property type="evidence" value="ECO:0007669"/>
    <property type="project" value="UniProtKB-KW"/>
</dbReference>
<dbReference type="Gene3D" id="3.40.50.1400">
    <property type="match status" value="2"/>
</dbReference>
<dbReference type="PANTHER" id="PTHR33542:SF3">
    <property type="entry name" value="SIROHYDROCHLORIN FERROCHELATASE, CHLOROPLASTIC"/>
    <property type="match status" value="1"/>
</dbReference>
<dbReference type="InterPro" id="IPR002762">
    <property type="entry name" value="CbiX-like"/>
</dbReference>
<dbReference type="RefSeq" id="WP_010903146.1">
    <property type="nucleotide sequence ID" value="NZ_VRYN01000001.1"/>
</dbReference>
<dbReference type="EMBL" id="CP038631">
    <property type="protein sequence ID" value="QCC45309.1"/>
    <property type="molecule type" value="Genomic_DNA"/>
</dbReference>
<evidence type="ECO:0000313" key="6">
    <source>
        <dbReference type="EMBL" id="TYO81578.1"/>
    </source>
</evidence>
<dbReference type="PANTHER" id="PTHR33542">
    <property type="entry name" value="SIROHYDROCHLORIN FERROCHELATASE, CHLOROPLASTIC"/>
    <property type="match status" value="1"/>
</dbReference>
<keyword evidence="1" id="KW-0169">Cobalamin biosynthesis</keyword>
<keyword evidence="2" id="KW-0479">Metal-binding</keyword>
<dbReference type="Proteomes" id="UP000296216">
    <property type="component" value="Chromosome"/>
</dbReference>
<evidence type="ECO:0000256" key="4">
    <source>
        <dbReference type="ARBA" id="ARBA00023285"/>
    </source>
</evidence>
<reference evidence="5 7" key="1">
    <citation type="journal article" date="2019" name="Microbiol. Resour. Announc.">
        <title>The Genome Sequence of the Halobacterium salinarum Type Strain Is Closely Related to That of Laboratory Strains NRC-1 and R1.</title>
        <authorList>
            <person name="Pfeiffer F."/>
            <person name="Marchfelder A."/>
            <person name="Habermann B."/>
            <person name="Dyall-Smith M.L."/>
        </authorList>
    </citation>
    <scope>NUCLEOTIDE SEQUENCE [LARGE SCALE GENOMIC DNA]</scope>
    <source>
        <strain evidence="5">91-R6</strain>
        <strain evidence="7">ATCC 33171 / DSM 3754 / JCM 8978 / NBRC 102687 / NCIMB 764 / 91-R6</strain>
    </source>
</reference>
<dbReference type="GO" id="GO:0009236">
    <property type="term" value="P:cobalamin biosynthetic process"/>
    <property type="evidence" value="ECO:0007669"/>
    <property type="project" value="UniProtKB-KW"/>
</dbReference>
<sequence length="256" mass="27221">MTRDALLLLGRDTPHARETLATHAQRLRGRAVADAVHARHYDHEPRRDLRGRLTAIDADRVFAVPMTTAHTRETTVGVPAALQALTDATVQYCEPIGRSGAVTDVIHDRATDAAADAPSAIGLVTLGASSLPYHRQVAEYHAARLRERGTYDDVATSHLVQNPAVECLRYNLSTDDAVVVPVFVAAGAATDRDIPDRLDLARGGIAYADPLGAHPRLTDAVEATLAQQRVLADRDTTAATTLTATAPAFATDGDGA</sequence>
<dbReference type="InterPro" id="IPR050963">
    <property type="entry name" value="Sirohydro_Cobaltochel/CbiX"/>
</dbReference>
<evidence type="ECO:0000313" key="8">
    <source>
        <dbReference type="Proteomes" id="UP000323075"/>
    </source>
</evidence>
<evidence type="ECO:0000256" key="3">
    <source>
        <dbReference type="ARBA" id="ARBA00023239"/>
    </source>
</evidence>
<accession>A0A4D6GU88</accession>
<gene>
    <name evidence="5" type="primary">cbiX3</name>
    <name evidence="6" type="ORF">APQ99_00083</name>
    <name evidence="5" type="ORF">HBSAL_08295</name>
</gene>